<dbReference type="GO" id="GO:0052621">
    <property type="term" value="F:diguanylate cyclase activity"/>
    <property type="evidence" value="ECO:0007669"/>
    <property type="project" value="UniProtKB-EC"/>
</dbReference>
<evidence type="ECO:0000259" key="9">
    <source>
        <dbReference type="PROSITE" id="PS50113"/>
    </source>
</evidence>
<dbReference type="PANTHER" id="PTHR45138:SF9">
    <property type="entry name" value="DIGUANYLATE CYCLASE DGCM-RELATED"/>
    <property type="match status" value="1"/>
</dbReference>
<dbReference type="InterPro" id="IPR050469">
    <property type="entry name" value="Diguanylate_Cyclase"/>
</dbReference>
<reference evidence="12 13" key="1">
    <citation type="submission" date="2020-02" db="EMBL/GenBank/DDBJ databases">
        <title>Genomic and physiological characterization of two novel Nitrospinaceae genera.</title>
        <authorList>
            <person name="Mueller A.J."/>
            <person name="Jung M.-Y."/>
            <person name="Strachan C.R."/>
            <person name="Herbold C.W."/>
            <person name="Kirkegaard R.H."/>
            <person name="Daims H."/>
        </authorList>
    </citation>
    <scope>NUCLEOTIDE SEQUENCE [LARGE SCALE GENOMIC DNA]</scope>
    <source>
        <strain evidence="12">EB</strain>
    </source>
</reference>
<dbReference type="EMBL" id="CP048685">
    <property type="protein sequence ID" value="QPJ61477.1"/>
    <property type="molecule type" value="Genomic_DNA"/>
</dbReference>
<feature type="domain" description="CHASE" evidence="10">
    <location>
        <begin position="50"/>
        <end position="245"/>
    </location>
</feature>
<dbReference type="SMART" id="SM00267">
    <property type="entry name" value="GGDEF"/>
    <property type="match status" value="1"/>
</dbReference>
<proteinExistence type="predicted"/>
<protein>
    <recommendedName>
        <fullName evidence="2">diguanylate cyclase</fullName>
        <ecNumber evidence="2">2.7.7.65</ecNumber>
    </recommendedName>
</protein>
<evidence type="ECO:0000256" key="6">
    <source>
        <dbReference type="ARBA" id="ARBA00034247"/>
    </source>
</evidence>
<evidence type="ECO:0000256" key="1">
    <source>
        <dbReference type="ARBA" id="ARBA00004370"/>
    </source>
</evidence>
<dbReference type="Pfam" id="PF13426">
    <property type="entry name" value="PAS_9"/>
    <property type="match status" value="1"/>
</dbReference>
<dbReference type="FunFam" id="3.30.70.270:FF:000001">
    <property type="entry name" value="Diguanylate cyclase domain protein"/>
    <property type="match status" value="1"/>
</dbReference>
<dbReference type="Gene3D" id="3.30.450.350">
    <property type="entry name" value="CHASE domain"/>
    <property type="match status" value="1"/>
</dbReference>
<organism evidence="12 13">
    <name type="scientific">Candidatus Nitronauta litoralis</name>
    <dbReference type="NCBI Taxonomy" id="2705533"/>
    <lineage>
        <taxon>Bacteria</taxon>
        <taxon>Pseudomonadati</taxon>
        <taxon>Nitrospinota/Tectimicrobiota group</taxon>
        <taxon>Nitrospinota</taxon>
        <taxon>Nitrospinia</taxon>
        <taxon>Nitrospinales</taxon>
        <taxon>Nitrospinaceae</taxon>
        <taxon>Candidatus Nitronauta</taxon>
    </lineage>
</organism>
<evidence type="ECO:0000256" key="7">
    <source>
        <dbReference type="SAM" id="Phobius"/>
    </source>
</evidence>
<dbReference type="InterPro" id="IPR029787">
    <property type="entry name" value="Nucleotide_cyclase"/>
</dbReference>
<dbReference type="InterPro" id="IPR000160">
    <property type="entry name" value="GGDEF_dom"/>
</dbReference>
<dbReference type="CDD" id="cd01949">
    <property type="entry name" value="GGDEF"/>
    <property type="match status" value="1"/>
</dbReference>
<dbReference type="CDD" id="cd00130">
    <property type="entry name" value="PAS"/>
    <property type="match status" value="1"/>
</dbReference>
<feature type="domain" description="PAC" evidence="9">
    <location>
        <begin position="383"/>
        <end position="433"/>
    </location>
</feature>
<dbReference type="InterPro" id="IPR000700">
    <property type="entry name" value="PAS-assoc_C"/>
</dbReference>
<dbReference type="GO" id="GO:0005886">
    <property type="term" value="C:plasma membrane"/>
    <property type="evidence" value="ECO:0007669"/>
    <property type="project" value="TreeGrafter"/>
</dbReference>
<comment type="catalytic activity">
    <reaction evidence="6">
        <text>2 GTP = 3',3'-c-di-GMP + 2 diphosphate</text>
        <dbReference type="Rhea" id="RHEA:24898"/>
        <dbReference type="ChEBI" id="CHEBI:33019"/>
        <dbReference type="ChEBI" id="CHEBI:37565"/>
        <dbReference type="ChEBI" id="CHEBI:58805"/>
        <dbReference type="EC" id="2.7.7.65"/>
    </reaction>
</comment>
<dbReference type="NCBIfam" id="TIGR00229">
    <property type="entry name" value="sensory_box"/>
    <property type="match status" value="1"/>
</dbReference>
<name>A0A7T0BW01_9BACT</name>
<feature type="domain" description="PAS" evidence="8">
    <location>
        <begin position="306"/>
        <end position="376"/>
    </location>
</feature>
<dbReference type="Gene3D" id="3.30.70.270">
    <property type="match status" value="1"/>
</dbReference>
<dbReference type="PANTHER" id="PTHR45138">
    <property type="entry name" value="REGULATORY COMPONENTS OF SENSORY TRANSDUCTION SYSTEM"/>
    <property type="match status" value="1"/>
</dbReference>
<feature type="transmembrane region" description="Helical" evidence="7">
    <location>
        <begin position="281"/>
        <end position="301"/>
    </location>
</feature>
<evidence type="ECO:0000313" key="12">
    <source>
        <dbReference type="EMBL" id="QPJ61477.1"/>
    </source>
</evidence>
<dbReference type="InterPro" id="IPR000014">
    <property type="entry name" value="PAS"/>
</dbReference>
<dbReference type="EC" id="2.7.7.65" evidence="2"/>
<dbReference type="AlphaFoldDB" id="A0A7T0BW01"/>
<dbReference type="GO" id="GO:0007165">
    <property type="term" value="P:signal transduction"/>
    <property type="evidence" value="ECO:0007669"/>
    <property type="project" value="UniProtKB-ARBA"/>
</dbReference>
<dbReference type="InterPro" id="IPR006189">
    <property type="entry name" value="CHASE_dom"/>
</dbReference>
<dbReference type="KEGG" id="nli:G3M70_06075"/>
<dbReference type="PROSITE" id="PS50113">
    <property type="entry name" value="PAC"/>
    <property type="match status" value="1"/>
</dbReference>
<evidence type="ECO:0000259" key="8">
    <source>
        <dbReference type="PROSITE" id="PS50112"/>
    </source>
</evidence>
<dbReference type="SUPFAM" id="SSF55785">
    <property type="entry name" value="PYP-like sensor domain (PAS domain)"/>
    <property type="match status" value="1"/>
</dbReference>
<dbReference type="GO" id="GO:0043709">
    <property type="term" value="P:cell adhesion involved in single-species biofilm formation"/>
    <property type="evidence" value="ECO:0007669"/>
    <property type="project" value="TreeGrafter"/>
</dbReference>
<dbReference type="Pfam" id="PF00990">
    <property type="entry name" value="GGDEF"/>
    <property type="match status" value="1"/>
</dbReference>
<evidence type="ECO:0000256" key="4">
    <source>
        <dbReference type="ARBA" id="ARBA00022989"/>
    </source>
</evidence>
<gene>
    <name evidence="12" type="ORF">G3M70_06075</name>
</gene>
<keyword evidence="5 7" id="KW-0472">Membrane</keyword>
<dbReference type="SMART" id="SM00091">
    <property type="entry name" value="PAS"/>
    <property type="match status" value="1"/>
</dbReference>
<dbReference type="PROSITE" id="PS50112">
    <property type="entry name" value="PAS"/>
    <property type="match status" value="1"/>
</dbReference>
<sequence>MVSFQVTKLRQEEKWKIDFDHHVEKASLALRGRLEVNRQILHLLRSLFYASKHVDRDEFKIFASQIIKSNGGIRALEWVPRVKAEHYFKYKQQAIRDGFPQFETREKTADGNFVTAASRPEYFPVFYIEPMRGNEKAFGFDMASDPTRFESMVTARDKAEAVATKKVHLVQDEEEHAGVLIFLPVYEGNNLPKDPGGRRVRLKGFVLGVYRVGDLVENVLAPIIRPDMELAIFQGDEDNPEDFLFKTLSPERKLESREVLNFFGQDWQLVWQGDASGPNQYFPHLIAGMVLVFGFLFAIAFELNFSRLQVKTLVENTVDGIITMDQNSIIRSFNPAAEKMFGYKEEEVVGRKVGLLMPVEFVNRYGDGLERYLKTGDKRIIGTLVEIIGRKKNGQEFPIEIGVAEFKRMGNRIFTGTIRDITDRKKLENELEALSQTDGLTGIDNRRSFDINIEKEWNRASRNQEPLSLILMDIDYFKKYNDTYGHVEGDECLKKVAAGLGSSLNRASDFLGRYGGEEFVAILPGIASEKALEIAENIRKTLINLKIEHASSDIGDHLTISLGVATIINTKDRKIEVLVKAADKALYEAKQKGRNQSVAVLI</sequence>
<dbReference type="InterPro" id="IPR043128">
    <property type="entry name" value="Rev_trsase/Diguanyl_cyclase"/>
</dbReference>
<comment type="subcellular location">
    <subcellularLocation>
        <location evidence="1">Membrane</location>
    </subcellularLocation>
</comment>
<dbReference type="Pfam" id="PF03924">
    <property type="entry name" value="CHASE"/>
    <property type="match status" value="1"/>
</dbReference>
<evidence type="ECO:0000256" key="5">
    <source>
        <dbReference type="ARBA" id="ARBA00023136"/>
    </source>
</evidence>
<dbReference type="SMART" id="SM01079">
    <property type="entry name" value="CHASE"/>
    <property type="match status" value="1"/>
</dbReference>
<evidence type="ECO:0000256" key="2">
    <source>
        <dbReference type="ARBA" id="ARBA00012528"/>
    </source>
</evidence>
<dbReference type="PROSITE" id="PS50887">
    <property type="entry name" value="GGDEF"/>
    <property type="match status" value="1"/>
</dbReference>
<evidence type="ECO:0000259" key="10">
    <source>
        <dbReference type="PROSITE" id="PS50839"/>
    </source>
</evidence>
<keyword evidence="4 7" id="KW-1133">Transmembrane helix</keyword>
<evidence type="ECO:0000259" key="11">
    <source>
        <dbReference type="PROSITE" id="PS50887"/>
    </source>
</evidence>
<evidence type="ECO:0000256" key="3">
    <source>
        <dbReference type="ARBA" id="ARBA00022692"/>
    </source>
</evidence>
<dbReference type="Gene3D" id="3.30.450.20">
    <property type="entry name" value="PAS domain"/>
    <property type="match status" value="1"/>
</dbReference>
<keyword evidence="3 7" id="KW-0812">Transmembrane</keyword>
<dbReference type="Proteomes" id="UP000594688">
    <property type="component" value="Chromosome"/>
</dbReference>
<dbReference type="NCBIfam" id="TIGR00254">
    <property type="entry name" value="GGDEF"/>
    <property type="match status" value="1"/>
</dbReference>
<dbReference type="InterPro" id="IPR035965">
    <property type="entry name" value="PAS-like_dom_sf"/>
</dbReference>
<dbReference type="InterPro" id="IPR042240">
    <property type="entry name" value="CHASE_sf"/>
</dbReference>
<accession>A0A7T0BW01</accession>
<evidence type="ECO:0000313" key="13">
    <source>
        <dbReference type="Proteomes" id="UP000594688"/>
    </source>
</evidence>
<dbReference type="PROSITE" id="PS50839">
    <property type="entry name" value="CHASE"/>
    <property type="match status" value="1"/>
</dbReference>
<dbReference type="SUPFAM" id="SSF55073">
    <property type="entry name" value="Nucleotide cyclase"/>
    <property type="match status" value="1"/>
</dbReference>
<dbReference type="GO" id="GO:1902201">
    <property type="term" value="P:negative regulation of bacterial-type flagellum-dependent cell motility"/>
    <property type="evidence" value="ECO:0007669"/>
    <property type="project" value="TreeGrafter"/>
</dbReference>
<feature type="domain" description="GGDEF" evidence="11">
    <location>
        <begin position="465"/>
        <end position="602"/>
    </location>
</feature>